<evidence type="ECO:0008006" key="3">
    <source>
        <dbReference type="Google" id="ProtNLM"/>
    </source>
</evidence>
<name>A0AAV1AV84_VICFA</name>
<evidence type="ECO:0000313" key="2">
    <source>
        <dbReference type="Proteomes" id="UP001157006"/>
    </source>
</evidence>
<dbReference type="AlphaFoldDB" id="A0AAV1AV84"/>
<protein>
    <recommendedName>
        <fullName evidence="3">F-box associated domain-containing protein</fullName>
    </recommendedName>
</protein>
<organism evidence="1 2">
    <name type="scientific">Vicia faba</name>
    <name type="common">Broad bean</name>
    <name type="synonym">Faba vulgaris</name>
    <dbReference type="NCBI Taxonomy" id="3906"/>
    <lineage>
        <taxon>Eukaryota</taxon>
        <taxon>Viridiplantae</taxon>
        <taxon>Streptophyta</taxon>
        <taxon>Embryophyta</taxon>
        <taxon>Tracheophyta</taxon>
        <taxon>Spermatophyta</taxon>
        <taxon>Magnoliopsida</taxon>
        <taxon>eudicotyledons</taxon>
        <taxon>Gunneridae</taxon>
        <taxon>Pentapetalae</taxon>
        <taxon>rosids</taxon>
        <taxon>fabids</taxon>
        <taxon>Fabales</taxon>
        <taxon>Fabaceae</taxon>
        <taxon>Papilionoideae</taxon>
        <taxon>50 kb inversion clade</taxon>
        <taxon>NPAAA clade</taxon>
        <taxon>Hologalegina</taxon>
        <taxon>IRL clade</taxon>
        <taxon>Fabeae</taxon>
        <taxon>Vicia</taxon>
    </lineage>
</organism>
<accession>A0AAV1AV84</accession>
<keyword evidence="2" id="KW-1185">Reference proteome</keyword>
<evidence type="ECO:0000313" key="1">
    <source>
        <dbReference type="EMBL" id="CAI8613227.1"/>
    </source>
</evidence>
<dbReference type="Proteomes" id="UP001157006">
    <property type="component" value="Chromosome 5"/>
</dbReference>
<dbReference type="EMBL" id="OX451740">
    <property type="protein sequence ID" value="CAI8613227.1"/>
    <property type="molecule type" value="Genomic_DNA"/>
</dbReference>
<reference evidence="1 2" key="1">
    <citation type="submission" date="2023-01" db="EMBL/GenBank/DDBJ databases">
        <authorList>
            <person name="Kreplak J."/>
        </authorList>
    </citation>
    <scope>NUCLEOTIDE SEQUENCE [LARGE SCALE GENOMIC DNA]</scope>
</reference>
<gene>
    <name evidence="1" type="ORF">VFH_V071560</name>
</gene>
<sequence length="197" mass="22621">MMKIVWVKVHEWLGIDAIMVDDCCSQFLNIVDLLKKQHILPIIDSTECIFFVHDVGEDRSTASGTDKENLAEVIHWLVYNYETKSDVIFAFDVKEMRMSEIALPYYYVVNHTSLALEGLISSWNMDVRSDTIEIWAMQAAHSSWTKTLVFSMHPAPYFATICFTNYSDIIGTDDEGGLVKFDDKGQLVEHNSHSYYC</sequence>
<proteinExistence type="predicted"/>